<evidence type="ECO:0000256" key="1">
    <source>
        <dbReference type="SAM" id="MobiDB-lite"/>
    </source>
</evidence>
<name>A0A8S4RNI4_9NEOP</name>
<evidence type="ECO:0000313" key="3">
    <source>
        <dbReference type="Proteomes" id="UP000838756"/>
    </source>
</evidence>
<protein>
    <submittedName>
        <fullName evidence="2">Jg22413 protein</fullName>
    </submittedName>
</protein>
<comment type="caution">
    <text evidence="2">The sequence shown here is derived from an EMBL/GenBank/DDBJ whole genome shotgun (WGS) entry which is preliminary data.</text>
</comment>
<dbReference type="Proteomes" id="UP000838756">
    <property type="component" value="Unassembled WGS sequence"/>
</dbReference>
<sequence>MPAPTEAARSTPATYEASRSKPAAIDASRSMPVSRKASRSMPGAIDISCSMPAASKVSQEWRDISGFCHGICKRVRSPLQRALPHPTIVYRSMLLYP</sequence>
<evidence type="ECO:0000313" key="2">
    <source>
        <dbReference type="EMBL" id="CAH2238346.1"/>
    </source>
</evidence>
<accession>A0A8S4RNI4</accession>
<keyword evidence="3" id="KW-1185">Reference proteome</keyword>
<gene>
    <name evidence="2" type="primary">jg22413</name>
    <name evidence="2" type="ORF">PAEG_LOCUS15452</name>
</gene>
<dbReference type="EMBL" id="CAKXAJ010025334">
    <property type="protein sequence ID" value="CAH2238346.1"/>
    <property type="molecule type" value="Genomic_DNA"/>
</dbReference>
<organism evidence="2 3">
    <name type="scientific">Pararge aegeria aegeria</name>
    <dbReference type="NCBI Taxonomy" id="348720"/>
    <lineage>
        <taxon>Eukaryota</taxon>
        <taxon>Metazoa</taxon>
        <taxon>Ecdysozoa</taxon>
        <taxon>Arthropoda</taxon>
        <taxon>Hexapoda</taxon>
        <taxon>Insecta</taxon>
        <taxon>Pterygota</taxon>
        <taxon>Neoptera</taxon>
        <taxon>Endopterygota</taxon>
        <taxon>Lepidoptera</taxon>
        <taxon>Glossata</taxon>
        <taxon>Ditrysia</taxon>
        <taxon>Papilionoidea</taxon>
        <taxon>Nymphalidae</taxon>
        <taxon>Satyrinae</taxon>
        <taxon>Satyrini</taxon>
        <taxon>Parargina</taxon>
        <taxon>Pararge</taxon>
    </lineage>
</organism>
<feature type="region of interest" description="Disordered" evidence="1">
    <location>
        <begin position="1"/>
        <end position="39"/>
    </location>
</feature>
<proteinExistence type="predicted"/>
<reference evidence="2" key="1">
    <citation type="submission" date="2022-03" db="EMBL/GenBank/DDBJ databases">
        <authorList>
            <person name="Lindestad O."/>
        </authorList>
    </citation>
    <scope>NUCLEOTIDE SEQUENCE</scope>
</reference>
<dbReference type="AlphaFoldDB" id="A0A8S4RNI4"/>